<comment type="caution">
    <text evidence="2">The sequence shown here is derived from an EMBL/GenBank/DDBJ whole genome shotgun (WGS) entry which is preliminary data.</text>
</comment>
<proteinExistence type="predicted"/>
<accession>A0ABU5IW20</accession>
<dbReference type="RefSeq" id="WP_322445936.1">
    <property type="nucleotide sequence ID" value="NZ_JAXOFX010000003.1"/>
</dbReference>
<dbReference type="InterPro" id="IPR017259">
    <property type="entry name" value="UCP037672"/>
</dbReference>
<evidence type="ECO:0000256" key="1">
    <source>
        <dbReference type="SAM" id="Phobius"/>
    </source>
</evidence>
<feature type="transmembrane region" description="Helical" evidence="1">
    <location>
        <begin position="12"/>
        <end position="30"/>
    </location>
</feature>
<name>A0ABU5IW20_9BACI</name>
<keyword evidence="1" id="KW-1133">Transmembrane helix</keyword>
<keyword evidence="3" id="KW-1185">Reference proteome</keyword>
<dbReference type="Pfam" id="PF12650">
    <property type="entry name" value="DUF3784"/>
    <property type="match status" value="1"/>
</dbReference>
<keyword evidence="1" id="KW-0472">Membrane</keyword>
<dbReference type="EMBL" id="JAXOFX010000003">
    <property type="protein sequence ID" value="MDZ5471363.1"/>
    <property type="molecule type" value="Genomic_DNA"/>
</dbReference>
<feature type="transmembrane region" description="Helical" evidence="1">
    <location>
        <begin position="51"/>
        <end position="72"/>
    </location>
</feature>
<organism evidence="2 3">
    <name type="scientific">Robertmurraya mangrovi</name>
    <dbReference type="NCBI Taxonomy" id="3098077"/>
    <lineage>
        <taxon>Bacteria</taxon>
        <taxon>Bacillati</taxon>
        <taxon>Bacillota</taxon>
        <taxon>Bacilli</taxon>
        <taxon>Bacillales</taxon>
        <taxon>Bacillaceae</taxon>
        <taxon>Robertmurraya</taxon>
    </lineage>
</organism>
<keyword evidence="1" id="KW-0812">Transmembrane</keyword>
<sequence>MNYLRRGNIINPIFIFTALVLFVLAFFVGVRRQTWLLSGYNQSRVKDKEKLAKLIGSYSFVIGMVMLGGAFIDHPDTQILFPIMVIGYVILVGYVNIKMVE</sequence>
<gene>
    <name evidence="2" type="ORF">SM124_06345</name>
</gene>
<evidence type="ECO:0000313" key="3">
    <source>
        <dbReference type="Proteomes" id="UP001290455"/>
    </source>
</evidence>
<dbReference type="Proteomes" id="UP001290455">
    <property type="component" value="Unassembled WGS sequence"/>
</dbReference>
<feature type="transmembrane region" description="Helical" evidence="1">
    <location>
        <begin position="78"/>
        <end position="97"/>
    </location>
</feature>
<evidence type="ECO:0000313" key="2">
    <source>
        <dbReference type="EMBL" id="MDZ5471363.1"/>
    </source>
</evidence>
<reference evidence="2 3" key="1">
    <citation type="submission" date="2023-11" db="EMBL/GenBank/DDBJ databases">
        <title>Bacillus jintuensis, isolated from a mudflat on the Beibu Gulf coast.</title>
        <authorList>
            <person name="Li M."/>
        </authorList>
    </citation>
    <scope>NUCLEOTIDE SEQUENCE [LARGE SCALE GENOMIC DNA]</scope>
    <source>
        <strain evidence="2 3">31A1R</strain>
    </source>
</reference>
<protein>
    <submittedName>
        <fullName evidence="2">DUF3784 domain-containing protein</fullName>
    </submittedName>
</protein>